<dbReference type="Pfam" id="PF13419">
    <property type="entry name" value="HAD_2"/>
    <property type="match status" value="1"/>
</dbReference>
<dbReference type="GO" id="GO:0008253">
    <property type="term" value="F:5'-nucleotidase activity"/>
    <property type="evidence" value="ECO:0007669"/>
    <property type="project" value="UniProtKB-EC"/>
</dbReference>
<evidence type="ECO:0000313" key="1">
    <source>
        <dbReference type="EMBL" id="AZA14014.1"/>
    </source>
</evidence>
<dbReference type="SFLD" id="SFLDS00003">
    <property type="entry name" value="Haloacid_Dehalogenase"/>
    <property type="match status" value="1"/>
</dbReference>
<evidence type="ECO:0000313" key="2">
    <source>
        <dbReference type="Proteomes" id="UP000269019"/>
    </source>
</evidence>
<dbReference type="KEGG" id="ccho:CCHOA_08110"/>
<accession>A0A3G6JCY2</accession>
<dbReference type="Proteomes" id="UP000269019">
    <property type="component" value="Chromosome"/>
</dbReference>
<dbReference type="PANTHER" id="PTHR43434:SF20">
    <property type="entry name" value="5'-NUCLEOTIDASE"/>
    <property type="match status" value="1"/>
</dbReference>
<dbReference type="AlphaFoldDB" id="A0A3G6JCY2"/>
<organism evidence="1 2">
    <name type="scientific">Corynebacterium choanae</name>
    <dbReference type="NCBI Taxonomy" id="1862358"/>
    <lineage>
        <taxon>Bacteria</taxon>
        <taxon>Bacillati</taxon>
        <taxon>Actinomycetota</taxon>
        <taxon>Actinomycetes</taxon>
        <taxon>Mycobacteriales</taxon>
        <taxon>Corynebacteriaceae</taxon>
        <taxon>Corynebacterium</taxon>
    </lineage>
</organism>
<proteinExistence type="predicted"/>
<dbReference type="PANTHER" id="PTHR43434">
    <property type="entry name" value="PHOSPHOGLYCOLATE PHOSPHATASE"/>
    <property type="match status" value="1"/>
</dbReference>
<dbReference type="Gene3D" id="1.10.150.240">
    <property type="entry name" value="Putative phosphatase, domain 2"/>
    <property type="match status" value="1"/>
</dbReference>
<dbReference type="InterPro" id="IPR036412">
    <property type="entry name" value="HAD-like_sf"/>
</dbReference>
<dbReference type="InterPro" id="IPR023198">
    <property type="entry name" value="PGP-like_dom2"/>
</dbReference>
<dbReference type="InterPro" id="IPR041492">
    <property type="entry name" value="HAD_2"/>
</dbReference>
<dbReference type="GO" id="GO:0005829">
    <property type="term" value="C:cytosol"/>
    <property type="evidence" value="ECO:0007669"/>
    <property type="project" value="TreeGrafter"/>
</dbReference>
<gene>
    <name evidence="1" type="ORF">CCHOA_08110</name>
</gene>
<dbReference type="InterPro" id="IPR023214">
    <property type="entry name" value="HAD_sf"/>
</dbReference>
<name>A0A3G6JCY2_9CORY</name>
<dbReference type="EMBL" id="CP033896">
    <property type="protein sequence ID" value="AZA14014.1"/>
    <property type="molecule type" value="Genomic_DNA"/>
</dbReference>
<dbReference type="InterPro" id="IPR050155">
    <property type="entry name" value="HAD-like_hydrolase_sf"/>
</dbReference>
<dbReference type="GO" id="GO:0004713">
    <property type="term" value="F:protein tyrosine kinase activity"/>
    <property type="evidence" value="ECO:0007669"/>
    <property type="project" value="TreeGrafter"/>
</dbReference>
<keyword evidence="1" id="KW-0378">Hydrolase</keyword>
<dbReference type="SUPFAM" id="SSF56784">
    <property type="entry name" value="HAD-like"/>
    <property type="match status" value="1"/>
</dbReference>
<keyword evidence="2" id="KW-1185">Reference proteome</keyword>
<dbReference type="SFLD" id="SFLDG01129">
    <property type="entry name" value="C1.5:_HAD__Beta-PGM__Phosphata"/>
    <property type="match status" value="1"/>
</dbReference>
<reference evidence="1 2" key="1">
    <citation type="submission" date="2018-11" db="EMBL/GenBank/DDBJ databases">
        <authorList>
            <person name="Kleinhagauer T."/>
            <person name="Glaeser S.P."/>
            <person name="Spergser J."/>
            <person name="Ruckert C."/>
            <person name="Kaempfer P."/>
            <person name="Busse H.-J."/>
        </authorList>
    </citation>
    <scope>NUCLEOTIDE SEQUENCE [LARGE SCALE GENOMIC DNA]</scope>
    <source>
        <strain evidence="1 2">200CH</strain>
    </source>
</reference>
<sequence>MAFDGCGTAECGKVGSVALLLFDVDGTLIDSFPGIRQSLLAALADVGGPTPDEDFLAGIAGPPMEHTLRRLGLSEQQVAAGLDAYLHHYGKVGVHNATPYPGMLDLLRHLKAQGHLLVTATSKGERFARESLERFEMLELFTIVGAAEENGARRSKAAVISYVLDQLGSTLEVIPQSAAAPGAPQAQVRAPMPLLMIGDREHDIAGAAEFGIDTAAVTWGYGNADEWAQARYTAANPSELEQIIGNLE</sequence>
<dbReference type="Gene3D" id="3.40.50.1000">
    <property type="entry name" value="HAD superfamily/HAD-like"/>
    <property type="match status" value="1"/>
</dbReference>
<protein>
    <submittedName>
        <fullName evidence="1">5'-nucleotidase</fullName>
        <ecNumber evidence="1">3.1.3.5</ecNumber>
    </submittedName>
</protein>
<dbReference type="EC" id="3.1.3.5" evidence="1"/>